<dbReference type="STRING" id="7168.A0A182NEA9"/>
<sequence length="1692" mass="189629">MEKEMVHSTTIIVLEESRSKAVEEAISDEGQGEKTLLGHSPDNFSPTAEVLIDKSSPRDSNANIYANSFTNLPVPDNNSEKELAEIYRTLQQSYLSLWQLRDAEKNFQLQQLDAKQTKSSKQVDILASATYLPIERTESLGDKEALAKQKVDRTCMSSSELEVIKCLSRSILNDWQLKEAELRFEKLRSIAKANDSGNEHETDVQILPVVDHKDMLSPVVGANVVFKESCPVVSQSANFEVSKGQSENMNGTIVQTTSRTSATFPEHLFKTTEDELIKTMRFESDSYHDTHHLRDGERKLILLRQVETSETKINYVGTKDTTMDAVQNVLSSDNEEQELVRLSVLSKVDDFATDVTITTAENVTISNTPLKEQDGIEIQSNEKRELNRELNVVINASLLGVKENVSDKLPSLIKENQELMIAQTSPQPTVNELKNFMFFESVSYCDTHQLRDGEKQLAVLKQLESTVFDTDNVGTSDSALCAVEKVSSEDENLMQHSVIPNIEKSEPEISDILTLKVLDEVPCLEFEDLELTIVTDTPTSEALQSLLPENYLNTEAILSSDKPLGGIHLSCLDKKELSQQPEKPKMEELKPIVSVTNIEDTASNVQMLPDILVSKNTLVMEEISLQFHDKEEQELNQFTAISRTDSELVVCATTAEQLVSVDRSLENIQEVPRLSKKEDDLIQTSTVSKADGFPNESVEREVLPEAMMDDLDKMPCVDKEEQGLIRRSEISKAEDVSETDMSEFASPVVLANVKSVSIEDPLDEQNEYLYLDMEEQELIRLSKMSKTEDEKLVTVTSNPVQHIEHSVQSQDMQQFVIQLSVAENKQPDVHNEETVEKDVTTKCKKSEETVEYLFETGDDSISSTDASRSDALSSSMASVVSKPEISFINIALHKNMATEDIELMVSSIESNEGVFGKTSSPEQDEGEIIVEGKLLVQVNIPQKATGQLNVVGQDNRKKEKKRTKKSKQVSQDSTVSKDSASSITESISFTSKIEQEPPTVNVWELLKGKKTYAEVVAGKEAERRRLLQLKISESSCSTAVQEEHSKMATVIESPEENVISRNESFVEVELRDEADLETFIDTNKIYENMIYASTSWANVVEDHGIEYVTDSKFSSKPLEEESEIRELMYKNEVSHIYVEGVDQMKKDKHKNSPTRIQDETTQKKKTLPIISSPKDIDPSQCVDVTQPMTDEGTISSKSTIWQSGPLYAEVVAQNFNRENDVPTTSITCITTVQFDNETKISTTDQQFQDSSSTIATASVSENVSGFVSKALGDVRKQDSKKSNNFKKSRKHSDAKVSGAMIDRDVVKTSVDVANAETTIAEDSESDSMAMDTKDNQQSPDEVSFKVKKSQRKHKKKPLKHATSAEASEVISVGKTLDKAFGVPLSESLKEIAHLHEHGHDNVEEITRNVDEGMPSLVDAERHVKFSVEIEILKKVPLPESPKEIEHLTEHKPSLTELECPTSVKHIDDIHNQVHFVHELAVVPSAPPSESVKEFDRLNRAEMYAHHTRVVENSHVLPDYCNEELALINENATQQEYNEKRVKFDNQVEILPDIPFSESSKETEREECVIEVTKVSASEKCTIRSEVVDLLGSPNPVESEEDKHVKFDPWVEVLQNVQFSESVKEITALGTEKESQRTLDQETSVEQCSEIALLPERRVSFSKTVVNIELEQEGDDGFEGQMTHTIIRKSSLQ</sequence>
<reference evidence="3" key="1">
    <citation type="submission" date="2013-03" db="EMBL/GenBank/DDBJ databases">
        <title>The Genome Sequence of Anopheles dirus WRAIR2.</title>
        <authorList>
            <consortium name="The Broad Institute Genomics Platform"/>
            <person name="Neafsey D.E."/>
            <person name="Walton C."/>
            <person name="Walker B."/>
            <person name="Young S.K."/>
            <person name="Zeng Q."/>
            <person name="Gargeya S."/>
            <person name="Fitzgerald M."/>
            <person name="Haas B."/>
            <person name="Abouelleil A."/>
            <person name="Allen A.W."/>
            <person name="Alvarado L."/>
            <person name="Arachchi H.M."/>
            <person name="Berlin A.M."/>
            <person name="Chapman S.B."/>
            <person name="Gainer-Dewar J."/>
            <person name="Goldberg J."/>
            <person name="Griggs A."/>
            <person name="Gujja S."/>
            <person name="Hansen M."/>
            <person name="Howarth C."/>
            <person name="Imamovic A."/>
            <person name="Ireland A."/>
            <person name="Larimer J."/>
            <person name="McCowan C."/>
            <person name="Murphy C."/>
            <person name="Pearson M."/>
            <person name="Poon T.W."/>
            <person name="Priest M."/>
            <person name="Roberts A."/>
            <person name="Saif S."/>
            <person name="Shea T."/>
            <person name="Sisk P."/>
            <person name="Sykes S."/>
            <person name="Wortman J."/>
            <person name="Nusbaum C."/>
            <person name="Birren B."/>
        </authorList>
    </citation>
    <scope>NUCLEOTIDE SEQUENCE [LARGE SCALE GENOMIC DNA]</scope>
    <source>
        <strain evidence="3">WRAIR2</strain>
    </source>
</reference>
<dbReference type="VEuPathDB" id="VectorBase:ADIR005973"/>
<feature type="region of interest" description="Disordered" evidence="1">
    <location>
        <begin position="1275"/>
        <end position="1298"/>
    </location>
</feature>
<name>A0A182NEA9_9DIPT</name>
<feature type="region of interest" description="Disordered" evidence="1">
    <location>
        <begin position="1316"/>
        <end position="1366"/>
    </location>
</feature>
<feature type="compositionally biased region" description="Basic residues" evidence="1">
    <location>
        <begin position="1283"/>
        <end position="1292"/>
    </location>
</feature>
<feature type="region of interest" description="Disordered" evidence="1">
    <location>
        <begin position="947"/>
        <end position="981"/>
    </location>
</feature>
<evidence type="ECO:0008006" key="4">
    <source>
        <dbReference type="Google" id="ProtNLM"/>
    </source>
</evidence>
<evidence type="ECO:0000313" key="2">
    <source>
        <dbReference type="EnsemblMetazoa" id="ADIR005973-PA"/>
    </source>
</evidence>
<evidence type="ECO:0000313" key="3">
    <source>
        <dbReference type="Proteomes" id="UP000075884"/>
    </source>
</evidence>
<keyword evidence="3" id="KW-1185">Reference proteome</keyword>
<reference evidence="2" key="2">
    <citation type="submission" date="2020-05" db="UniProtKB">
        <authorList>
            <consortium name="EnsemblMetazoa"/>
        </authorList>
    </citation>
    <scope>IDENTIFICATION</scope>
    <source>
        <strain evidence="2">WRAIR2</strain>
    </source>
</reference>
<protein>
    <recommendedName>
        <fullName evidence="4">KASH domain-containing protein</fullName>
    </recommendedName>
</protein>
<evidence type="ECO:0000256" key="1">
    <source>
        <dbReference type="SAM" id="MobiDB-lite"/>
    </source>
</evidence>
<dbReference type="Proteomes" id="UP000075884">
    <property type="component" value="Unassembled WGS sequence"/>
</dbReference>
<feature type="compositionally biased region" description="Polar residues" evidence="1">
    <location>
        <begin position="968"/>
        <end position="981"/>
    </location>
</feature>
<organism evidence="2 3">
    <name type="scientific">Anopheles dirus</name>
    <dbReference type="NCBI Taxonomy" id="7168"/>
    <lineage>
        <taxon>Eukaryota</taxon>
        <taxon>Metazoa</taxon>
        <taxon>Ecdysozoa</taxon>
        <taxon>Arthropoda</taxon>
        <taxon>Hexapoda</taxon>
        <taxon>Insecta</taxon>
        <taxon>Pterygota</taxon>
        <taxon>Neoptera</taxon>
        <taxon>Endopterygota</taxon>
        <taxon>Diptera</taxon>
        <taxon>Nematocera</taxon>
        <taxon>Culicoidea</taxon>
        <taxon>Culicidae</taxon>
        <taxon>Anophelinae</taxon>
        <taxon>Anopheles</taxon>
    </lineage>
</organism>
<dbReference type="EnsemblMetazoa" id="ADIR005973-RA">
    <property type="protein sequence ID" value="ADIR005973-PA"/>
    <property type="gene ID" value="ADIR005973"/>
</dbReference>
<feature type="compositionally biased region" description="Basic residues" evidence="1">
    <location>
        <begin position="1345"/>
        <end position="1359"/>
    </location>
</feature>
<proteinExistence type="predicted"/>
<feature type="compositionally biased region" description="Basic residues" evidence="1">
    <location>
        <begin position="958"/>
        <end position="967"/>
    </location>
</feature>
<accession>A0A182NEA9</accession>